<dbReference type="Proteomes" id="UP001164286">
    <property type="component" value="Unassembled WGS sequence"/>
</dbReference>
<accession>A0AA38HEM8</accession>
<evidence type="ECO:0000313" key="3">
    <source>
        <dbReference type="Proteomes" id="UP001164286"/>
    </source>
</evidence>
<sequence length="303" mass="33439">MYPQVEDWSSERLLADGIGDLRPSVDDAAVSCASDSDLPRGPTSHTVDTFTASGPLQSYDGKSCSDTQQLSELDEALCLFAKETEGSDDLSTYELGVQRFWTLNQECGGDIGQTRGRFMDEVLTAVEKGLDRSIVTERMWSTRKTRARKMIRRHLARVVAGPALEHLKVPVHVSYPRKAGLNTSLAGPAHRPLKVPVTHDPHSRRASLNATFIKSSILQEPSRVLARLELLRSEDESAAIDRLVEEAWNESHAGSTSELAMAGGRTSSNTRKRHGRFREAAIEHMSRETDLICVSRRDSIGAT</sequence>
<feature type="region of interest" description="Disordered" evidence="1">
    <location>
        <begin position="252"/>
        <end position="272"/>
    </location>
</feature>
<gene>
    <name evidence="2" type="ORF">MKK02DRAFT_29776</name>
</gene>
<organism evidence="2 3">
    <name type="scientific">Dioszegia hungarica</name>
    <dbReference type="NCBI Taxonomy" id="4972"/>
    <lineage>
        <taxon>Eukaryota</taxon>
        <taxon>Fungi</taxon>
        <taxon>Dikarya</taxon>
        <taxon>Basidiomycota</taxon>
        <taxon>Agaricomycotina</taxon>
        <taxon>Tremellomycetes</taxon>
        <taxon>Tremellales</taxon>
        <taxon>Bulleribasidiaceae</taxon>
        <taxon>Dioszegia</taxon>
    </lineage>
</organism>
<dbReference type="RefSeq" id="XP_052949574.1">
    <property type="nucleotide sequence ID" value="XM_053087904.1"/>
</dbReference>
<dbReference type="AlphaFoldDB" id="A0AA38HEM8"/>
<keyword evidence="3" id="KW-1185">Reference proteome</keyword>
<protein>
    <submittedName>
        <fullName evidence="2">Uncharacterized protein</fullName>
    </submittedName>
</protein>
<name>A0AA38HEM8_9TREE</name>
<evidence type="ECO:0000313" key="2">
    <source>
        <dbReference type="EMBL" id="KAI9639797.1"/>
    </source>
</evidence>
<reference evidence="2" key="1">
    <citation type="journal article" date="2022" name="G3 (Bethesda)">
        <title>High quality genome of the basidiomycete yeast Dioszegia hungarica PDD-24b-2 isolated from cloud water.</title>
        <authorList>
            <person name="Jarrige D."/>
            <person name="Haridas S."/>
            <person name="Bleykasten-Grosshans C."/>
            <person name="Joly M."/>
            <person name="Nadalig T."/>
            <person name="Sancelme M."/>
            <person name="Vuilleumier S."/>
            <person name="Grigoriev I.V."/>
            <person name="Amato P."/>
            <person name="Bringel F."/>
        </authorList>
    </citation>
    <scope>NUCLEOTIDE SEQUENCE</scope>
    <source>
        <strain evidence="2">PDD-24b-2</strain>
    </source>
</reference>
<comment type="caution">
    <text evidence="2">The sequence shown here is derived from an EMBL/GenBank/DDBJ whole genome shotgun (WGS) entry which is preliminary data.</text>
</comment>
<proteinExistence type="predicted"/>
<dbReference type="EMBL" id="JAKWFO010000001">
    <property type="protein sequence ID" value="KAI9639797.1"/>
    <property type="molecule type" value="Genomic_DNA"/>
</dbReference>
<dbReference type="GeneID" id="77727109"/>
<evidence type="ECO:0000256" key="1">
    <source>
        <dbReference type="SAM" id="MobiDB-lite"/>
    </source>
</evidence>